<evidence type="ECO:0000313" key="4">
    <source>
        <dbReference type="EMBL" id="MEQ2254384.1"/>
    </source>
</evidence>
<name>A0ABV0VBJ1_9TELE</name>
<feature type="signal peptide" evidence="2">
    <location>
        <begin position="1"/>
        <end position="36"/>
    </location>
</feature>
<gene>
    <name evidence="4" type="ORF">ILYODFUR_003217</name>
</gene>
<feature type="non-terminal residue" evidence="4">
    <location>
        <position position="338"/>
    </location>
</feature>
<evidence type="ECO:0000256" key="1">
    <source>
        <dbReference type="ARBA" id="ARBA00023157"/>
    </source>
</evidence>
<keyword evidence="2" id="KW-0732">Signal</keyword>
<reference evidence="4 5" key="1">
    <citation type="submission" date="2021-06" db="EMBL/GenBank/DDBJ databases">
        <authorList>
            <person name="Palmer J.M."/>
        </authorList>
    </citation>
    <scope>NUCLEOTIDE SEQUENCE [LARGE SCALE GENOMIC DNA]</scope>
    <source>
        <strain evidence="5">if_2019</strain>
        <tissue evidence="4">Muscle</tissue>
    </source>
</reference>
<protein>
    <recommendedName>
        <fullName evidence="3">Peptidase M12B propeptide domain-containing protein</fullName>
    </recommendedName>
</protein>
<dbReference type="InterPro" id="IPR024079">
    <property type="entry name" value="MetalloPept_cat_dom_sf"/>
</dbReference>
<dbReference type="InterPro" id="IPR002870">
    <property type="entry name" value="Peptidase_M12B_N"/>
</dbReference>
<feature type="chain" id="PRO_5045177865" description="Peptidase M12B propeptide domain-containing protein" evidence="2">
    <location>
        <begin position="37"/>
        <end position="338"/>
    </location>
</feature>
<proteinExistence type="predicted"/>
<dbReference type="Proteomes" id="UP001482620">
    <property type="component" value="Unassembled WGS sequence"/>
</dbReference>
<evidence type="ECO:0000256" key="2">
    <source>
        <dbReference type="SAM" id="SignalP"/>
    </source>
</evidence>
<feature type="domain" description="Peptidase M12B propeptide" evidence="3">
    <location>
        <begin position="44"/>
        <end position="141"/>
    </location>
</feature>
<keyword evidence="1" id="KW-1015">Disulfide bond</keyword>
<evidence type="ECO:0000259" key="3">
    <source>
        <dbReference type="Pfam" id="PF01562"/>
    </source>
</evidence>
<dbReference type="EMBL" id="JAHRIQ010104432">
    <property type="protein sequence ID" value="MEQ2254384.1"/>
    <property type="molecule type" value="Genomic_DNA"/>
</dbReference>
<dbReference type="Gene3D" id="3.40.390.10">
    <property type="entry name" value="Collagenase (Catalytic Domain)"/>
    <property type="match status" value="1"/>
</dbReference>
<dbReference type="Pfam" id="PF01562">
    <property type="entry name" value="Pep_M12B_propep"/>
    <property type="match status" value="1"/>
</dbReference>
<comment type="caution">
    <text evidence="4">The sequence shown here is derived from an EMBL/GenBank/DDBJ whole genome shotgun (WGS) entry which is preliminary data.</text>
</comment>
<accession>A0ABV0VBJ1</accession>
<dbReference type="PANTHER" id="PTHR11905">
    <property type="entry name" value="ADAM A DISINTEGRIN AND METALLOPROTEASE DOMAIN"/>
    <property type="match status" value="1"/>
</dbReference>
<organism evidence="4 5">
    <name type="scientific">Ilyodon furcidens</name>
    <name type="common">goldbreast splitfin</name>
    <dbReference type="NCBI Taxonomy" id="33524"/>
    <lineage>
        <taxon>Eukaryota</taxon>
        <taxon>Metazoa</taxon>
        <taxon>Chordata</taxon>
        <taxon>Craniata</taxon>
        <taxon>Vertebrata</taxon>
        <taxon>Euteleostomi</taxon>
        <taxon>Actinopterygii</taxon>
        <taxon>Neopterygii</taxon>
        <taxon>Teleostei</taxon>
        <taxon>Neoteleostei</taxon>
        <taxon>Acanthomorphata</taxon>
        <taxon>Ovalentaria</taxon>
        <taxon>Atherinomorphae</taxon>
        <taxon>Cyprinodontiformes</taxon>
        <taxon>Goodeidae</taxon>
        <taxon>Ilyodon</taxon>
    </lineage>
</organism>
<evidence type="ECO:0000313" key="5">
    <source>
        <dbReference type="Proteomes" id="UP001482620"/>
    </source>
</evidence>
<sequence length="338" mass="37945">MKLYFFLANLSYLCQKMCITACFVSLLLCFVNAALASQFESEDVVPVRINGRISGRFWKRSEENPIFTLRAFGRDLTLNLIPDSSFLSPSFTIQRVRARDVGALRSASGAQAGLRSDFRASINRTEESEGHLQSCFFSGNVDQDENSLVAISLCTGIFGSFITEGKEYQIEPRLRGSQGPDSAEQLHVIRRRILAEFRGVPLLFDGSAETRGAESFTRGGNDARGEARRRRFVSEPRFIETLAVADSTMTHFYGDEIKHYVLTLMSMAAQLYKHPSIKNSVNIVVVKMLVVEDEEVGPKISSNGGVALRNFCSWQQLFNPPSQRHPEHYDTAMLFTRE</sequence>
<dbReference type="PANTHER" id="PTHR11905:SF256">
    <property type="entry name" value="PEPTIDASE M12B DOMAIN-CONTAINING PROTEIN"/>
    <property type="match status" value="1"/>
</dbReference>
<keyword evidence="5" id="KW-1185">Reference proteome</keyword>
<dbReference type="SUPFAM" id="SSF55486">
    <property type="entry name" value="Metalloproteases ('zincins'), catalytic domain"/>
    <property type="match status" value="1"/>
</dbReference>